<organism evidence="2 3">
    <name type="scientific">Rotaria socialis</name>
    <dbReference type="NCBI Taxonomy" id="392032"/>
    <lineage>
        <taxon>Eukaryota</taxon>
        <taxon>Metazoa</taxon>
        <taxon>Spiralia</taxon>
        <taxon>Gnathifera</taxon>
        <taxon>Rotifera</taxon>
        <taxon>Eurotatoria</taxon>
        <taxon>Bdelloidea</taxon>
        <taxon>Philodinida</taxon>
        <taxon>Philodinidae</taxon>
        <taxon>Rotaria</taxon>
    </lineage>
</organism>
<dbReference type="Proteomes" id="UP000663848">
    <property type="component" value="Unassembled WGS sequence"/>
</dbReference>
<proteinExistence type="predicted"/>
<gene>
    <name evidence="2" type="ORF">QYT958_LOCUS31453</name>
</gene>
<reference evidence="2" key="1">
    <citation type="submission" date="2021-02" db="EMBL/GenBank/DDBJ databases">
        <authorList>
            <person name="Nowell W R."/>
        </authorList>
    </citation>
    <scope>NUCLEOTIDE SEQUENCE</scope>
</reference>
<dbReference type="EMBL" id="CAJOBR010018558">
    <property type="protein sequence ID" value="CAF4920869.1"/>
    <property type="molecule type" value="Genomic_DNA"/>
</dbReference>
<feature type="transmembrane region" description="Helical" evidence="1">
    <location>
        <begin position="16"/>
        <end position="34"/>
    </location>
</feature>
<comment type="caution">
    <text evidence="2">The sequence shown here is derived from an EMBL/GenBank/DDBJ whole genome shotgun (WGS) entry which is preliminary data.</text>
</comment>
<evidence type="ECO:0000256" key="1">
    <source>
        <dbReference type="SAM" id="Phobius"/>
    </source>
</evidence>
<evidence type="ECO:0000313" key="2">
    <source>
        <dbReference type="EMBL" id="CAF4920869.1"/>
    </source>
</evidence>
<feature type="transmembrane region" description="Helical" evidence="1">
    <location>
        <begin position="155"/>
        <end position="181"/>
    </location>
</feature>
<keyword evidence="1" id="KW-1133">Transmembrane helix</keyword>
<name>A0A821WAH4_9BILA</name>
<keyword evidence="1" id="KW-0812">Transmembrane</keyword>
<sequence length="185" mass="20420">MKWCVESLEDAWNYDSYVFSSLLVFGVIHALNVVGRNYQWNYLLCVWYCILPYDRSLRLLIHEAEDVNCQFLQVSHSSQPPNTINDHAEKQHNADLTKKNKVFEQFPVAVLINEVVLVILSVDTVVVLAVPLIVVPPTALVVIVVPTAPVVVVEVPPVAVVPLAPVVVAVLPAVVVVVVLVQPTV</sequence>
<keyword evidence="1" id="KW-0472">Membrane</keyword>
<accession>A0A821WAH4</accession>
<feature type="non-terminal residue" evidence="2">
    <location>
        <position position="1"/>
    </location>
</feature>
<evidence type="ECO:0000313" key="3">
    <source>
        <dbReference type="Proteomes" id="UP000663848"/>
    </source>
</evidence>
<protein>
    <submittedName>
        <fullName evidence="2">Uncharacterized protein</fullName>
    </submittedName>
</protein>
<dbReference type="AlphaFoldDB" id="A0A821WAH4"/>